<dbReference type="Pfam" id="PF07264">
    <property type="entry name" value="EI24"/>
    <property type="match status" value="1"/>
</dbReference>
<evidence type="ECO:0000256" key="3">
    <source>
        <dbReference type="ARBA" id="ARBA00022989"/>
    </source>
</evidence>
<comment type="subcellular location">
    <subcellularLocation>
        <location evidence="1">Membrane</location>
        <topology evidence="1">Multi-pass membrane protein</topology>
    </subcellularLocation>
</comment>
<feature type="transmembrane region" description="Helical" evidence="5">
    <location>
        <begin position="154"/>
        <end position="176"/>
    </location>
</feature>
<keyword evidence="2 5" id="KW-0812">Transmembrane</keyword>
<dbReference type="InterPro" id="IPR059112">
    <property type="entry name" value="CysZ/EI24"/>
</dbReference>
<keyword evidence="7" id="KW-1185">Reference proteome</keyword>
<evidence type="ECO:0000313" key="7">
    <source>
        <dbReference type="Proteomes" id="UP000201169"/>
    </source>
</evidence>
<dbReference type="Proteomes" id="UP000201169">
    <property type="component" value="Chromosome"/>
</dbReference>
<proteinExistence type="predicted"/>
<dbReference type="EMBL" id="CP022347">
    <property type="protein sequence ID" value="ASQ31099.1"/>
    <property type="molecule type" value="Genomic_DNA"/>
</dbReference>
<dbReference type="AlphaFoldDB" id="A0A222MZ21"/>
<evidence type="ECO:0000256" key="5">
    <source>
        <dbReference type="SAM" id="Phobius"/>
    </source>
</evidence>
<evidence type="ECO:0000313" key="6">
    <source>
        <dbReference type="EMBL" id="ASQ31099.1"/>
    </source>
</evidence>
<accession>A0A222MZ21</accession>
<dbReference type="RefSeq" id="WP_094325907.1">
    <property type="nucleotide sequence ID" value="NZ_CP022347.1"/>
</dbReference>
<evidence type="ECO:0000256" key="1">
    <source>
        <dbReference type="ARBA" id="ARBA00004141"/>
    </source>
</evidence>
<keyword evidence="4 5" id="KW-0472">Membrane</keyword>
<feature type="transmembrane region" description="Helical" evidence="5">
    <location>
        <begin position="21"/>
        <end position="39"/>
    </location>
</feature>
<organism evidence="6 7">
    <name type="scientific">Campylobacter avium LMG 24591</name>
    <dbReference type="NCBI Taxonomy" id="522484"/>
    <lineage>
        <taxon>Bacteria</taxon>
        <taxon>Pseudomonadati</taxon>
        <taxon>Campylobacterota</taxon>
        <taxon>Epsilonproteobacteria</taxon>
        <taxon>Campylobacterales</taxon>
        <taxon>Campylobacteraceae</taxon>
        <taxon>Campylobacter</taxon>
    </lineage>
</organism>
<evidence type="ECO:0000256" key="4">
    <source>
        <dbReference type="ARBA" id="ARBA00023136"/>
    </source>
</evidence>
<dbReference type="KEGG" id="cavi:CAV_1489"/>
<keyword evidence="3 5" id="KW-1133">Transmembrane helix</keyword>
<feature type="transmembrane region" description="Helical" evidence="5">
    <location>
        <begin position="45"/>
        <end position="67"/>
    </location>
</feature>
<feature type="transmembrane region" description="Helical" evidence="5">
    <location>
        <begin position="122"/>
        <end position="147"/>
    </location>
</feature>
<evidence type="ECO:0000256" key="2">
    <source>
        <dbReference type="ARBA" id="ARBA00022692"/>
    </source>
</evidence>
<gene>
    <name evidence="6" type="ORF">CAV_1489</name>
</gene>
<protein>
    <submittedName>
        <fullName evidence="6">Putative membrane protein (EI24 domain)</fullName>
    </submittedName>
</protein>
<dbReference type="OrthoDB" id="5339118at2"/>
<name>A0A222MZ21_9BACT</name>
<feature type="transmembrane region" description="Helical" evidence="5">
    <location>
        <begin position="196"/>
        <end position="227"/>
    </location>
</feature>
<sequence length="238" mass="27797">MSILRLSLGDFFSKQCLKLNLIPFAVSFIAFVLMSVFLYEFLFDYFISFVSTSSFSFISWLYSFAFIQILSDILSFFLALFVITILSLFLALLLTAFLSPFIVSFVNSKHYQYESKEAVSNFKVIGIFLFVFLKFFLALILCLFFIFVPFLNMLLLHIAFYYLFHKSLILDVSSIVLDKQNFLAFYSQTKPLEFKFSTLCFYILSLVPFFGLFLQSFFVIFLAHLLYQRILGLECKKG</sequence>
<reference evidence="6 7" key="1">
    <citation type="submission" date="2017-07" db="EMBL/GenBank/DDBJ databases">
        <title>Analysis of two Campylobacter avium genomes and identification of a novel hippuricase gene.</title>
        <authorList>
            <person name="Miller W.G."/>
            <person name="Chapman M.H."/>
            <person name="Yee E."/>
            <person name="Revez J."/>
            <person name="Bono J.L."/>
            <person name="Rossi M."/>
        </authorList>
    </citation>
    <scope>NUCLEOTIDE SEQUENCE [LARGE SCALE GENOMIC DNA]</scope>
    <source>
        <strain evidence="6 7">LMG 24591</strain>
    </source>
</reference>
<feature type="transmembrane region" description="Helical" evidence="5">
    <location>
        <begin position="74"/>
        <end position="102"/>
    </location>
</feature>